<dbReference type="RefSeq" id="WP_234515379.1">
    <property type="nucleotide sequence ID" value="NZ_BAAAUF010000022.1"/>
</dbReference>
<dbReference type="Gene3D" id="3.30.465.10">
    <property type="match status" value="1"/>
</dbReference>
<dbReference type="Proteomes" id="UP001501532">
    <property type="component" value="Unassembled WGS sequence"/>
</dbReference>
<name>A0ABP6LPM0_9ACTN</name>
<sequence>MLLRLPTTVSEAQECLVEGAVPVGGATLVWADWQRDGFPELAMSLRGLPEANVVGGGALGAAVVLNRIDERVPDVIRLAAAAVGTGAVRRTATVGGNLVGSALRCLLPAALVLNARASILGPEGVHEADLAEVVAKRPLLLSIHWCEPVASAYRKLPAAAGGPPPLVVATALHAEGAGSFRLRAAVRDGYDVISESILCDSGGSDSGGGEEALRALRRTGLGDLPGDAWEIVRRQATDLLRPFGVR</sequence>
<feature type="domain" description="Molybdopterin dehydrogenase FAD-binding" evidence="1">
    <location>
        <begin position="6"/>
        <end position="134"/>
    </location>
</feature>
<evidence type="ECO:0000313" key="2">
    <source>
        <dbReference type="EMBL" id="GAA3047924.1"/>
    </source>
</evidence>
<gene>
    <name evidence="2" type="ORF">GCM10010448_33810</name>
</gene>
<dbReference type="InterPro" id="IPR016169">
    <property type="entry name" value="FAD-bd_PCMH_sub2"/>
</dbReference>
<dbReference type="EMBL" id="BAAAUF010000022">
    <property type="protein sequence ID" value="GAA3047924.1"/>
    <property type="molecule type" value="Genomic_DNA"/>
</dbReference>
<protein>
    <submittedName>
        <fullName evidence="2">FAD binding domain-containing protein</fullName>
    </submittedName>
</protein>
<dbReference type="Pfam" id="PF00941">
    <property type="entry name" value="FAD_binding_5"/>
    <property type="match status" value="1"/>
</dbReference>
<proteinExistence type="predicted"/>
<accession>A0ABP6LPM0</accession>
<evidence type="ECO:0000259" key="1">
    <source>
        <dbReference type="Pfam" id="PF00941"/>
    </source>
</evidence>
<dbReference type="SUPFAM" id="SSF56176">
    <property type="entry name" value="FAD-binding/transporter-associated domain-like"/>
    <property type="match status" value="1"/>
</dbReference>
<organism evidence="2 3">
    <name type="scientific">Streptomyces glomeratus</name>
    <dbReference type="NCBI Taxonomy" id="284452"/>
    <lineage>
        <taxon>Bacteria</taxon>
        <taxon>Bacillati</taxon>
        <taxon>Actinomycetota</taxon>
        <taxon>Actinomycetes</taxon>
        <taxon>Kitasatosporales</taxon>
        <taxon>Streptomycetaceae</taxon>
        <taxon>Streptomyces</taxon>
    </lineage>
</organism>
<dbReference type="InterPro" id="IPR036318">
    <property type="entry name" value="FAD-bd_PCMH-like_sf"/>
</dbReference>
<dbReference type="InterPro" id="IPR002346">
    <property type="entry name" value="Mopterin_DH_FAD-bd"/>
</dbReference>
<reference evidence="3" key="1">
    <citation type="journal article" date="2019" name="Int. J. Syst. Evol. Microbiol.">
        <title>The Global Catalogue of Microorganisms (GCM) 10K type strain sequencing project: providing services to taxonomists for standard genome sequencing and annotation.</title>
        <authorList>
            <consortium name="The Broad Institute Genomics Platform"/>
            <consortium name="The Broad Institute Genome Sequencing Center for Infectious Disease"/>
            <person name="Wu L."/>
            <person name="Ma J."/>
        </authorList>
    </citation>
    <scope>NUCLEOTIDE SEQUENCE [LARGE SCALE GENOMIC DNA]</scope>
    <source>
        <strain evidence="3">JCM 9091</strain>
    </source>
</reference>
<keyword evidence="3" id="KW-1185">Reference proteome</keyword>
<evidence type="ECO:0000313" key="3">
    <source>
        <dbReference type="Proteomes" id="UP001501532"/>
    </source>
</evidence>
<comment type="caution">
    <text evidence="2">The sequence shown here is derived from an EMBL/GenBank/DDBJ whole genome shotgun (WGS) entry which is preliminary data.</text>
</comment>